<sequence length="110" mass="12874">MDQQFLNEQTPIKDDKNPDMKTEAKSRSPPTFPFQLALSRCQLERLPLHDQQTLLDGFDTLNSLREQDAQFEDTEKENIDTQSEQAAYDTRDVDWDQAMQDGPELWQLLE</sequence>
<name>A0A8H7PPD3_MORIS</name>
<feature type="region of interest" description="Disordered" evidence="1">
    <location>
        <begin position="1"/>
        <end position="32"/>
    </location>
</feature>
<evidence type="ECO:0000313" key="3">
    <source>
        <dbReference type="Proteomes" id="UP000654370"/>
    </source>
</evidence>
<reference evidence="2" key="1">
    <citation type="submission" date="2020-12" db="EMBL/GenBank/DDBJ databases">
        <title>Metabolic potential, ecology and presence of endohyphal bacteria is reflected in genomic diversity of Mucoromycotina.</title>
        <authorList>
            <person name="Muszewska A."/>
            <person name="Okrasinska A."/>
            <person name="Steczkiewicz K."/>
            <person name="Drgas O."/>
            <person name="Orlowska M."/>
            <person name="Perlinska-Lenart U."/>
            <person name="Aleksandrzak-Piekarczyk T."/>
            <person name="Szatraj K."/>
            <person name="Zielenkiewicz U."/>
            <person name="Pilsyk S."/>
            <person name="Malc E."/>
            <person name="Mieczkowski P."/>
            <person name="Kruszewska J.S."/>
            <person name="Biernat P."/>
            <person name="Pawlowska J."/>
        </authorList>
    </citation>
    <scope>NUCLEOTIDE SEQUENCE</scope>
    <source>
        <strain evidence="2">WA0000067209</strain>
    </source>
</reference>
<gene>
    <name evidence="2" type="ORF">INT43_008032</name>
</gene>
<feature type="compositionally biased region" description="Basic and acidic residues" evidence="1">
    <location>
        <begin position="11"/>
        <end position="26"/>
    </location>
</feature>
<keyword evidence="3" id="KW-1185">Reference proteome</keyword>
<protein>
    <submittedName>
        <fullName evidence="2">Uncharacterized protein</fullName>
    </submittedName>
</protein>
<feature type="region of interest" description="Disordered" evidence="1">
    <location>
        <begin position="66"/>
        <end position="93"/>
    </location>
</feature>
<comment type="caution">
    <text evidence="2">The sequence shown here is derived from an EMBL/GenBank/DDBJ whole genome shotgun (WGS) entry which is preliminary data.</text>
</comment>
<feature type="compositionally biased region" description="Polar residues" evidence="1">
    <location>
        <begin position="1"/>
        <end position="10"/>
    </location>
</feature>
<organism evidence="2 3">
    <name type="scientific">Mortierella isabellina</name>
    <name type="common">Filamentous fungus</name>
    <name type="synonym">Umbelopsis isabellina</name>
    <dbReference type="NCBI Taxonomy" id="91625"/>
    <lineage>
        <taxon>Eukaryota</taxon>
        <taxon>Fungi</taxon>
        <taxon>Fungi incertae sedis</taxon>
        <taxon>Mucoromycota</taxon>
        <taxon>Mucoromycotina</taxon>
        <taxon>Umbelopsidomycetes</taxon>
        <taxon>Umbelopsidales</taxon>
        <taxon>Umbelopsidaceae</taxon>
        <taxon>Umbelopsis</taxon>
    </lineage>
</organism>
<dbReference type="AlphaFoldDB" id="A0A8H7PPD3"/>
<evidence type="ECO:0000256" key="1">
    <source>
        <dbReference type="SAM" id="MobiDB-lite"/>
    </source>
</evidence>
<dbReference type="Proteomes" id="UP000654370">
    <property type="component" value="Unassembled WGS sequence"/>
</dbReference>
<dbReference type="OrthoDB" id="10290831at2759"/>
<dbReference type="EMBL" id="JAEPQZ010000009">
    <property type="protein sequence ID" value="KAG2177375.1"/>
    <property type="molecule type" value="Genomic_DNA"/>
</dbReference>
<evidence type="ECO:0000313" key="2">
    <source>
        <dbReference type="EMBL" id="KAG2177375.1"/>
    </source>
</evidence>
<proteinExistence type="predicted"/>
<accession>A0A8H7PPD3</accession>